<dbReference type="InterPro" id="IPR045355">
    <property type="entry name" value="PolyA_pol_cat_su"/>
</dbReference>
<evidence type="ECO:0000256" key="1">
    <source>
        <dbReference type="ARBA" id="ARBA00004328"/>
    </source>
</evidence>
<dbReference type="GO" id="GO:0006397">
    <property type="term" value="P:mRNA processing"/>
    <property type="evidence" value="ECO:0007669"/>
    <property type="project" value="UniProtKB-KW"/>
</dbReference>
<evidence type="ECO:0000313" key="10">
    <source>
        <dbReference type="EMBL" id="QHT94754.1"/>
    </source>
</evidence>
<evidence type="ECO:0000256" key="7">
    <source>
        <dbReference type="ARBA" id="ARBA00023163"/>
    </source>
</evidence>
<keyword evidence="6" id="KW-0946">Virion</keyword>
<evidence type="ECO:0000256" key="6">
    <source>
        <dbReference type="ARBA" id="ARBA00022844"/>
    </source>
</evidence>
<evidence type="ECO:0000256" key="8">
    <source>
        <dbReference type="SAM" id="MobiDB-lite"/>
    </source>
</evidence>
<reference evidence="10" key="1">
    <citation type="journal article" date="2020" name="Nature">
        <title>Giant virus diversity and host interactions through global metagenomics.</title>
        <authorList>
            <person name="Schulz F."/>
            <person name="Roux S."/>
            <person name="Paez-Espino D."/>
            <person name="Jungbluth S."/>
            <person name="Walsh D.A."/>
            <person name="Denef V.J."/>
            <person name="McMahon K.D."/>
            <person name="Konstantinidis K.T."/>
            <person name="Eloe-Fadrosh E.A."/>
            <person name="Kyrpides N.C."/>
            <person name="Woyke T."/>
        </authorList>
    </citation>
    <scope>NUCLEOTIDE SEQUENCE</scope>
    <source>
        <strain evidence="10">GVMAG-M-3300024261-26</strain>
    </source>
</reference>
<keyword evidence="2" id="KW-0507">mRNA processing</keyword>
<keyword evidence="4" id="KW-0547">Nucleotide-binding</keyword>
<name>A0A6C0INH4_9ZZZZ</name>
<accession>A0A6C0INH4</accession>
<protein>
    <recommendedName>
        <fullName evidence="9">Poly(A) polymerase catalytic subunit domain-containing protein</fullName>
    </recommendedName>
</protein>
<evidence type="ECO:0000259" key="9">
    <source>
        <dbReference type="Pfam" id="PF19244"/>
    </source>
</evidence>
<keyword evidence="3" id="KW-0808">Transferase</keyword>
<evidence type="ECO:0000256" key="5">
    <source>
        <dbReference type="ARBA" id="ARBA00022840"/>
    </source>
</evidence>
<feature type="region of interest" description="Disordered" evidence="8">
    <location>
        <begin position="428"/>
        <end position="476"/>
    </location>
</feature>
<dbReference type="AlphaFoldDB" id="A0A6C0INH4"/>
<feature type="domain" description="Poly(A) polymerase catalytic subunit" evidence="9">
    <location>
        <begin position="38"/>
        <end position="165"/>
    </location>
</feature>
<organism evidence="10">
    <name type="scientific">viral metagenome</name>
    <dbReference type="NCBI Taxonomy" id="1070528"/>
    <lineage>
        <taxon>unclassified sequences</taxon>
        <taxon>metagenomes</taxon>
        <taxon>organismal metagenomes</taxon>
    </lineage>
</organism>
<dbReference type="GO" id="GO:0016740">
    <property type="term" value="F:transferase activity"/>
    <property type="evidence" value="ECO:0007669"/>
    <property type="project" value="UniProtKB-KW"/>
</dbReference>
<dbReference type="EMBL" id="MN740230">
    <property type="protein sequence ID" value="QHT94754.1"/>
    <property type="molecule type" value="Genomic_DNA"/>
</dbReference>
<comment type="subcellular location">
    <subcellularLocation>
        <location evidence="1">Virion</location>
    </subcellularLocation>
</comment>
<evidence type="ECO:0000256" key="2">
    <source>
        <dbReference type="ARBA" id="ARBA00022664"/>
    </source>
</evidence>
<dbReference type="GO" id="GO:0044423">
    <property type="term" value="C:virion component"/>
    <property type="evidence" value="ECO:0007669"/>
    <property type="project" value="UniProtKB-KW"/>
</dbReference>
<keyword evidence="5" id="KW-0067">ATP-binding</keyword>
<dbReference type="Pfam" id="PF19244">
    <property type="entry name" value="Poly_A_pol_cat"/>
    <property type="match status" value="1"/>
</dbReference>
<dbReference type="GO" id="GO:0005524">
    <property type="term" value="F:ATP binding"/>
    <property type="evidence" value="ECO:0007669"/>
    <property type="project" value="UniProtKB-KW"/>
</dbReference>
<keyword evidence="7" id="KW-0804">Transcription</keyword>
<evidence type="ECO:0000256" key="3">
    <source>
        <dbReference type="ARBA" id="ARBA00022679"/>
    </source>
</evidence>
<feature type="compositionally biased region" description="Basic residues" evidence="8">
    <location>
        <begin position="445"/>
        <end position="455"/>
    </location>
</feature>
<sequence>MSFDECELAILRHAVDETEKKQGMEKVNNEDVKKMLVIVEDFLRKKKLICYGGTAINNILPKYAQFYKRDIQIPDYDFFSPNPIEDAKELADIYYKNGYNDVEAKSGVHFGTFKVFVNFIPIADITFLHPKIYNSISRDIIKINGLRYAPPDFLRMSMYLELSRPDGDVSRWEKILKRLSLLNKYHPLKTKNCEKVDFEKNSDSPTSKLNTTVRNNLIDQGVVFFGGYSTYLYSKHMSENEQTQVKKIPDYDVLSEEPKKSASILIERLHDDGYKNTKMILHEEIGEIIPKHYEIKVNNKSIVFIYEPIACHSYNKIKIGDKEVNVATIETILSFYLAFVYANERHYNRNRLLCISKYLFDVIEKNRLQNKGLLKRFSINCYGKQQTLEDIRSEKANMFKKFAESKADVGTKEYQMWFLKYSPHKESKKEGKQTKDEDVLEQPKKKTIRKTRRQPQKSNTVARRTRKMVASNNWLV</sequence>
<evidence type="ECO:0000256" key="4">
    <source>
        <dbReference type="ARBA" id="ARBA00022741"/>
    </source>
</evidence>
<feature type="compositionally biased region" description="Basic and acidic residues" evidence="8">
    <location>
        <begin position="428"/>
        <end position="444"/>
    </location>
</feature>
<proteinExistence type="predicted"/>